<protein>
    <recommendedName>
        <fullName evidence="2">NADH:ubiquinone reductase (H(+)-translocating)</fullName>
        <ecNumber evidence="2">7.1.1.2</ecNumber>
    </recommendedName>
</protein>
<feature type="transmembrane region" description="Helical" evidence="7">
    <location>
        <begin position="310"/>
        <end position="333"/>
    </location>
</feature>
<feature type="transmembrane region" description="Helical" evidence="7">
    <location>
        <begin position="5"/>
        <end position="23"/>
    </location>
</feature>
<dbReference type="PANTHER" id="PTHR22773">
    <property type="entry name" value="NADH DEHYDROGENASE"/>
    <property type="match status" value="1"/>
</dbReference>
<dbReference type="EC" id="7.1.1.2" evidence="2"/>
<keyword evidence="9" id="KW-0496">Mitochondrion</keyword>
<proteinExistence type="predicted"/>
<feature type="transmembrane region" description="Helical" evidence="7">
    <location>
        <begin position="259"/>
        <end position="279"/>
    </location>
</feature>
<keyword evidence="9" id="KW-0560">Oxidoreductase</keyword>
<name>L0HRD9_CLACL</name>
<evidence type="ECO:0000256" key="6">
    <source>
        <dbReference type="ARBA" id="ARBA00049551"/>
    </source>
</evidence>
<keyword evidence="3 7" id="KW-0812">Transmembrane</keyword>
<feature type="transmembrane region" description="Helical" evidence="7">
    <location>
        <begin position="435"/>
        <end position="459"/>
    </location>
</feature>
<feature type="transmembrane region" description="Helical" evidence="7">
    <location>
        <begin position="166"/>
        <end position="186"/>
    </location>
</feature>
<gene>
    <name evidence="9" type="primary">nad2</name>
</gene>
<feature type="transmembrane region" description="Helical" evidence="7">
    <location>
        <begin position="127"/>
        <end position="146"/>
    </location>
</feature>
<dbReference type="AlphaFoldDB" id="L0HRD9"/>
<dbReference type="EMBL" id="JX996196">
    <property type="protein sequence ID" value="AGB07388.1"/>
    <property type="molecule type" value="Genomic_DNA"/>
</dbReference>
<evidence type="ECO:0000256" key="2">
    <source>
        <dbReference type="ARBA" id="ARBA00012944"/>
    </source>
</evidence>
<feature type="transmembrane region" description="Helical" evidence="7">
    <location>
        <begin position="285"/>
        <end position="303"/>
    </location>
</feature>
<feature type="transmembrane region" description="Helical" evidence="7">
    <location>
        <begin position="392"/>
        <end position="415"/>
    </location>
</feature>
<feature type="transmembrane region" description="Helical" evidence="7">
    <location>
        <begin position="353"/>
        <end position="371"/>
    </location>
</feature>
<evidence type="ECO:0000313" key="9">
    <source>
        <dbReference type="EMBL" id="AGB07388.1"/>
    </source>
</evidence>
<dbReference type="GO" id="GO:0016020">
    <property type="term" value="C:membrane"/>
    <property type="evidence" value="ECO:0007669"/>
    <property type="project" value="UniProtKB-SubCell"/>
</dbReference>
<evidence type="ECO:0000256" key="3">
    <source>
        <dbReference type="ARBA" id="ARBA00022692"/>
    </source>
</evidence>
<comment type="catalytic activity">
    <reaction evidence="6">
        <text>a ubiquinone + NADH + 5 H(+)(in) = a ubiquinol + NAD(+) + 4 H(+)(out)</text>
        <dbReference type="Rhea" id="RHEA:29091"/>
        <dbReference type="Rhea" id="RHEA-COMP:9565"/>
        <dbReference type="Rhea" id="RHEA-COMP:9566"/>
        <dbReference type="ChEBI" id="CHEBI:15378"/>
        <dbReference type="ChEBI" id="CHEBI:16389"/>
        <dbReference type="ChEBI" id="CHEBI:17976"/>
        <dbReference type="ChEBI" id="CHEBI:57540"/>
        <dbReference type="ChEBI" id="CHEBI:57945"/>
        <dbReference type="EC" id="7.1.1.2"/>
    </reaction>
</comment>
<dbReference type="GO" id="GO:0008137">
    <property type="term" value="F:NADH dehydrogenase (ubiquinone) activity"/>
    <property type="evidence" value="ECO:0007669"/>
    <property type="project" value="UniProtKB-EC"/>
</dbReference>
<dbReference type="InterPro" id="IPR001750">
    <property type="entry name" value="ND/Mrp_TM"/>
</dbReference>
<evidence type="ECO:0000256" key="5">
    <source>
        <dbReference type="ARBA" id="ARBA00023136"/>
    </source>
</evidence>
<keyword evidence="4 7" id="KW-1133">Transmembrane helix</keyword>
<feature type="domain" description="NADH:quinone oxidoreductase/Mrp antiporter transmembrane" evidence="8">
    <location>
        <begin position="128"/>
        <end position="401"/>
    </location>
</feature>
<reference evidence="9" key="1">
    <citation type="journal article" date="2013" name="Mol. Biol. Evol.">
        <title>Mitochondrial DNA of Clathrina clathrus (Calcarea, Calcinea): Six Linear Chromosomes, Fragmented rRNAs, tRNA Editing, and a Novel Genetic Code.</title>
        <authorList>
            <person name="Lavrov D.V."/>
            <person name="Pett W."/>
            <person name="Voigt O."/>
            <person name="Worheide G."/>
            <person name="Forget L."/>
            <person name="Lang B.F."/>
            <person name="Kayal E."/>
        </authorList>
    </citation>
    <scope>NUCLEOTIDE SEQUENCE</scope>
</reference>
<feature type="transmembrane region" description="Helical" evidence="7">
    <location>
        <begin position="35"/>
        <end position="54"/>
    </location>
</feature>
<evidence type="ECO:0000259" key="8">
    <source>
        <dbReference type="Pfam" id="PF00361"/>
    </source>
</evidence>
<feature type="transmembrane region" description="Helical" evidence="7">
    <location>
        <begin position="233"/>
        <end position="252"/>
    </location>
</feature>
<geneLocation type="mitochondrion" evidence="9"/>
<evidence type="ECO:0000256" key="7">
    <source>
        <dbReference type="SAM" id="Phobius"/>
    </source>
</evidence>
<organism evidence="9">
    <name type="scientific">Clathrina clathrus</name>
    <name type="common">Mediterranean sponge</name>
    <dbReference type="NCBI Taxonomy" id="1031547"/>
    <lineage>
        <taxon>Eukaryota</taxon>
        <taxon>Metazoa</taxon>
        <taxon>Porifera</taxon>
        <taxon>Calcarea</taxon>
        <taxon>Calcinea</taxon>
        <taxon>Clathrinida</taxon>
        <taxon>Clathrinidae</taxon>
        <taxon>Clathrina</taxon>
    </lineage>
</organism>
<evidence type="ECO:0000256" key="4">
    <source>
        <dbReference type="ARBA" id="ARBA00022989"/>
    </source>
</evidence>
<keyword evidence="5 7" id="KW-0472">Membrane</keyword>
<feature type="transmembrane region" description="Helical" evidence="7">
    <location>
        <begin position="198"/>
        <end position="221"/>
    </location>
</feature>
<dbReference type="GO" id="GO:0016491">
    <property type="term" value="F:oxidoreductase activity"/>
    <property type="evidence" value="ECO:0007669"/>
    <property type="project" value="UniProtKB-KW"/>
</dbReference>
<feature type="transmembrane region" description="Helical" evidence="7">
    <location>
        <begin position="77"/>
        <end position="98"/>
    </location>
</feature>
<accession>L0HRD9</accession>
<evidence type="ECO:0000256" key="1">
    <source>
        <dbReference type="ARBA" id="ARBA00004141"/>
    </source>
</evidence>
<dbReference type="Pfam" id="PF00361">
    <property type="entry name" value="Proton_antipo_M"/>
    <property type="match status" value="1"/>
</dbReference>
<comment type="subcellular location">
    <subcellularLocation>
        <location evidence="1">Membrane</location>
        <topology evidence="1">Multi-pass membrane protein</topology>
    </subcellularLocation>
</comment>
<sequence length="461" mass="52868">MTLTIAFCLIIYTILFMPKYFYPLKGLTGTRYHKIAIFLLFKLAIYVTLFYLWFQHNSISIGCLNTNLFQSITDTKILYFTMWIFYILALTLIALYPFFSMQSWSYQLFSILAMSSIWAIHAKAYPIIWFCIEIGTLASIIYLSLLKYDQHRSTYSYEDLTGALRYFVVAALSSSIWTIGFILYLLETNSLVLRNYVAILNTRLITLFLSLIVKIGLFPFSEWPPKVYEGTDWPGLLLLAVLAKIILIWLVVRFSAYQPLALATGLASLLIGTLRAFSATTIKSFLAYSGVSRIGLILLIKALEVNQDSYALVFYYIIYSFNLTRVLLILNAFGIKKGWIFSLINSNWKWPVLALRLAIFLLSKAGLPPLIRFLGKFQIFSWMVQGEYSLRLPILIFFSLITLINYIKVLTVLLYHEVKSWDIIPPSGGLYFKSYLPNASILAKLGIIALLFAFGYTYLSE</sequence>